<accession>A0A1Y5FGA6</accession>
<protein>
    <recommendedName>
        <fullName evidence="3">PilZ domain-containing protein</fullName>
    </recommendedName>
</protein>
<reference evidence="2" key="1">
    <citation type="journal article" date="2017" name="Proc. Natl. Acad. Sci. U.S.A.">
        <title>Simulation of Deepwater Horizon oil plume reveals substrate specialization within a complex community of hydrocarbon-degraders.</title>
        <authorList>
            <person name="Hu P."/>
            <person name="Dubinsky E.A."/>
            <person name="Probst A.J."/>
            <person name="Wang J."/>
            <person name="Sieber C.M.K."/>
            <person name="Tom L.M."/>
            <person name="Gardinali P."/>
            <person name="Banfield J.F."/>
            <person name="Atlas R.M."/>
            <person name="Andersen G.L."/>
        </authorList>
    </citation>
    <scope>NUCLEOTIDE SEQUENCE [LARGE SCALE GENOMIC DNA]</scope>
</reference>
<dbReference type="EMBL" id="MAAO01000002">
    <property type="protein sequence ID" value="OUR99796.1"/>
    <property type="molecule type" value="Genomic_DNA"/>
</dbReference>
<evidence type="ECO:0008006" key="3">
    <source>
        <dbReference type="Google" id="ProtNLM"/>
    </source>
</evidence>
<evidence type="ECO:0000313" key="2">
    <source>
        <dbReference type="Proteomes" id="UP000196531"/>
    </source>
</evidence>
<gene>
    <name evidence="1" type="ORF">A9Q84_01850</name>
</gene>
<evidence type="ECO:0000313" key="1">
    <source>
        <dbReference type="EMBL" id="OUR99796.1"/>
    </source>
</evidence>
<name>A0A1Y5FGA6_9BACT</name>
<comment type="caution">
    <text evidence="1">The sequence shown here is derived from an EMBL/GenBank/DDBJ whole genome shotgun (WGS) entry which is preliminary data.</text>
</comment>
<organism evidence="1 2">
    <name type="scientific">Halobacteriovorax marinus</name>
    <dbReference type="NCBI Taxonomy" id="97084"/>
    <lineage>
        <taxon>Bacteria</taxon>
        <taxon>Pseudomonadati</taxon>
        <taxon>Bdellovibrionota</taxon>
        <taxon>Bacteriovoracia</taxon>
        <taxon>Bacteriovoracales</taxon>
        <taxon>Halobacteriovoraceae</taxon>
        <taxon>Halobacteriovorax</taxon>
    </lineage>
</organism>
<dbReference type="AlphaFoldDB" id="A0A1Y5FGA6"/>
<sequence length="202" mass="24057">MKFINIFNPTTQRELLEAIGLIKSPITLWQSLELKKKVMKICMMKVNRYQQQIEFTPKEDKYIFSSQLPVYFYTRHRNCIFKANIIFNSEFKVIAKWPENFMIENGREHERIHPSKRREVFFSLRVNNAFFKEFSKPVIDESKRGISIRIPCSEVQFYDELAVVKVKLRGEIRDGMINYIVPLEGKGQRGFFRIGIVFNKMT</sequence>
<proteinExistence type="predicted"/>
<dbReference type="Proteomes" id="UP000196531">
    <property type="component" value="Unassembled WGS sequence"/>
</dbReference>